<protein>
    <submittedName>
        <fullName evidence="1">Uncharacterized protein</fullName>
    </submittedName>
</protein>
<gene>
    <name evidence="1" type="ORF">HAX54_013337</name>
</gene>
<name>A0ABS8RYR4_DATST</name>
<dbReference type="PANTHER" id="PTHR48474">
    <property type="entry name" value="DUF1985 DOMAIN-CONTAINING PROTEIN"/>
    <property type="match status" value="1"/>
</dbReference>
<dbReference type="EMBL" id="JACEIK010000180">
    <property type="protein sequence ID" value="MCD7451739.1"/>
    <property type="molecule type" value="Genomic_DNA"/>
</dbReference>
<feature type="non-terminal residue" evidence="1">
    <location>
        <position position="1"/>
    </location>
</feature>
<keyword evidence="2" id="KW-1185">Reference proteome</keyword>
<reference evidence="1 2" key="1">
    <citation type="journal article" date="2021" name="BMC Genomics">
        <title>Datura genome reveals duplications of psychoactive alkaloid biosynthetic genes and high mutation rate following tissue culture.</title>
        <authorList>
            <person name="Rajewski A."/>
            <person name="Carter-House D."/>
            <person name="Stajich J."/>
            <person name="Litt A."/>
        </authorList>
    </citation>
    <scope>NUCLEOTIDE SEQUENCE [LARGE SCALE GENOMIC DNA]</scope>
    <source>
        <strain evidence="1">AR-01</strain>
    </source>
</reference>
<organism evidence="1 2">
    <name type="scientific">Datura stramonium</name>
    <name type="common">Jimsonweed</name>
    <name type="synonym">Common thornapple</name>
    <dbReference type="NCBI Taxonomy" id="4076"/>
    <lineage>
        <taxon>Eukaryota</taxon>
        <taxon>Viridiplantae</taxon>
        <taxon>Streptophyta</taxon>
        <taxon>Embryophyta</taxon>
        <taxon>Tracheophyta</taxon>
        <taxon>Spermatophyta</taxon>
        <taxon>Magnoliopsida</taxon>
        <taxon>eudicotyledons</taxon>
        <taxon>Gunneridae</taxon>
        <taxon>Pentapetalae</taxon>
        <taxon>asterids</taxon>
        <taxon>lamiids</taxon>
        <taxon>Solanales</taxon>
        <taxon>Solanaceae</taxon>
        <taxon>Solanoideae</taxon>
        <taxon>Datureae</taxon>
        <taxon>Datura</taxon>
    </lineage>
</organism>
<sequence>EIHFFVKKPPKFAPNMYCYTNNDINKDLKKYLSASQFKREFTLVTGLNCVADESEFEFDTAAPNRLIVQYLDGENTRTVSKVKFVDKLEKKLWLYECGSQVDPKMAIKVGNRMPRRFKWRITDDHPRYENLMQEMLSDDNNLVIYSRYL</sequence>
<evidence type="ECO:0000313" key="2">
    <source>
        <dbReference type="Proteomes" id="UP000823775"/>
    </source>
</evidence>
<dbReference type="Proteomes" id="UP000823775">
    <property type="component" value="Unassembled WGS sequence"/>
</dbReference>
<accession>A0ABS8RYR4</accession>
<evidence type="ECO:0000313" key="1">
    <source>
        <dbReference type="EMBL" id="MCD7451739.1"/>
    </source>
</evidence>
<dbReference type="PANTHER" id="PTHR48474:SF1">
    <property type="entry name" value="DUF1985 DOMAIN-CONTAINING PROTEIN"/>
    <property type="match status" value="1"/>
</dbReference>
<proteinExistence type="predicted"/>
<comment type="caution">
    <text evidence="1">The sequence shown here is derived from an EMBL/GenBank/DDBJ whole genome shotgun (WGS) entry which is preliminary data.</text>
</comment>